<dbReference type="InterPro" id="IPR011990">
    <property type="entry name" value="TPR-like_helical_dom_sf"/>
</dbReference>
<name>A0A7U4J9A6_9SPHN</name>
<evidence type="ECO:0000259" key="2">
    <source>
        <dbReference type="Pfam" id="PF00535"/>
    </source>
</evidence>
<dbReference type="AlphaFoldDB" id="A0A7U4J9A6"/>
<proteinExistence type="predicted"/>
<evidence type="ECO:0000256" key="1">
    <source>
        <dbReference type="SAM" id="MobiDB-lite"/>
    </source>
</evidence>
<dbReference type="SUPFAM" id="SSF48452">
    <property type="entry name" value="TPR-like"/>
    <property type="match status" value="1"/>
</dbReference>
<organism evidence="3 4">
    <name type="scientific">Sphingomonas hengshuiensis</name>
    <dbReference type="NCBI Taxonomy" id="1609977"/>
    <lineage>
        <taxon>Bacteria</taxon>
        <taxon>Pseudomonadati</taxon>
        <taxon>Pseudomonadota</taxon>
        <taxon>Alphaproteobacteria</taxon>
        <taxon>Sphingomonadales</taxon>
        <taxon>Sphingomonadaceae</taxon>
        <taxon>Sphingomonas</taxon>
    </lineage>
</organism>
<dbReference type="GO" id="GO:0016758">
    <property type="term" value="F:hexosyltransferase activity"/>
    <property type="evidence" value="ECO:0007669"/>
    <property type="project" value="UniProtKB-ARBA"/>
</dbReference>
<dbReference type="EMBL" id="CP010836">
    <property type="protein sequence ID" value="AJP72606.1"/>
    <property type="molecule type" value="Genomic_DNA"/>
</dbReference>
<dbReference type="InterPro" id="IPR001173">
    <property type="entry name" value="Glyco_trans_2-like"/>
</dbReference>
<reference evidence="3 4" key="1">
    <citation type="journal article" date="2015" name="Int. J. Syst. Evol. Microbiol.">
        <title>Sphingomonas hengshuiensis sp. nov., isolated from lake wetland.</title>
        <authorList>
            <person name="Wei S."/>
            <person name="Wang T."/>
            <person name="Liu H."/>
            <person name="Zhang C."/>
            <person name="Guo J."/>
            <person name="Wang Q."/>
            <person name="Liang K."/>
            <person name="Zhang Z."/>
        </authorList>
    </citation>
    <scope>NUCLEOTIDE SEQUENCE [LARGE SCALE GENOMIC DNA]</scope>
    <source>
        <strain evidence="3 4">WHSC-8</strain>
    </source>
</reference>
<dbReference type="RefSeq" id="WP_044332879.1">
    <property type="nucleotide sequence ID" value="NZ_CP010836.1"/>
</dbReference>
<dbReference type="PANTHER" id="PTHR22916">
    <property type="entry name" value="GLYCOSYLTRANSFERASE"/>
    <property type="match status" value="1"/>
</dbReference>
<protein>
    <recommendedName>
        <fullName evidence="2">Glycosyltransferase 2-like domain-containing protein</fullName>
    </recommendedName>
</protein>
<dbReference type="Proteomes" id="UP000032300">
    <property type="component" value="Chromosome"/>
</dbReference>
<evidence type="ECO:0000313" key="3">
    <source>
        <dbReference type="EMBL" id="AJP72606.1"/>
    </source>
</evidence>
<dbReference type="Pfam" id="PF00535">
    <property type="entry name" value="Glycos_transf_2"/>
    <property type="match status" value="1"/>
</dbReference>
<accession>A0A7U4J9A6</accession>
<dbReference type="CDD" id="cd00761">
    <property type="entry name" value="Glyco_tranf_GTA_type"/>
    <property type="match status" value="1"/>
</dbReference>
<dbReference type="Gene3D" id="3.90.550.10">
    <property type="entry name" value="Spore Coat Polysaccharide Biosynthesis Protein SpsA, Chain A"/>
    <property type="match status" value="1"/>
</dbReference>
<dbReference type="KEGG" id="sphi:TS85_13745"/>
<feature type="region of interest" description="Disordered" evidence="1">
    <location>
        <begin position="1"/>
        <end position="21"/>
    </location>
</feature>
<feature type="domain" description="Glycosyltransferase 2-like" evidence="2">
    <location>
        <begin position="467"/>
        <end position="581"/>
    </location>
</feature>
<dbReference type="InterPro" id="IPR029044">
    <property type="entry name" value="Nucleotide-diphossugar_trans"/>
</dbReference>
<dbReference type="Gene3D" id="1.25.40.10">
    <property type="entry name" value="Tetratricopeptide repeat domain"/>
    <property type="match status" value="1"/>
</dbReference>
<keyword evidence="4" id="KW-1185">Reference proteome</keyword>
<gene>
    <name evidence="3" type="ORF">TS85_13745</name>
</gene>
<reference evidence="3 4" key="2">
    <citation type="submission" date="2015-02" db="EMBL/GenBank/DDBJ databases">
        <title>The complete genome of Sphingomonas hengshuiensis sp. WHSC-8 isolated from soil of Hengshui Lake.</title>
        <authorList>
            <person name="Wei S."/>
            <person name="Guo J."/>
            <person name="Su C."/>
            <person name="Wu R."/>
            <person name="Zhang Z."/>
            <person name="Liang K."/>
            <person name="Li H."/>
            <person name="Wang T."/>
            <person name="Liu H."/>
            <person name="Zhang C."/>
            <person name="Li Z."/>
            <person name="Wang Q."/>
            <person name="Meng J."/>
        </authorList>
    </citation>
    <scope>NUCLEOTIDE SEQUENCE [LARGE SCALE GENOMIC DNA]</scope>
    <source>
        <strain evidence="3 4">WHSC-8</strain>
    </source>
</reference>
<dbReference type="OrthoDB" id="7527830at2"/>
<sequence length="723" mass="79234">MIDAPAAKPPTHAELSPPPIAPTATIAADGQIDARWRLSAPRHEDLARIRLLPPRGTASLTAIEKGTTSSEVRLAFVLPRECLPPAGEIELGYTHSHGVSSPIRWVSVLLVDTQGATHRLEKSQPTHEHRTGRTIHGTTRFVVPAGIEGELMLAIQLGQAPGDVELERVTFRGLVPGTLPPAPARAIEETGAEGPSNALLDIDVDALIAQIQASDDAEFIRTSIRLLYEMRNRSALHRLFVDSGELAPPAGAPEPLKSFAIYYYARAMLDLNAAATARTCLEALLDDERLHAALLPLDLVQARKLLARSCLRIGRTDEAEEIYQQLLGDRPTDWDVHYQLGAIRGVTDVAARRLYHGTAEALAAKMPPAAISYIAEAFIAEGEPDQAVRRAAAGLKAGGSVTELFLTLANAYLAAGEERGWQDQLNNYFTRSGLTAPGLIPPSKREGHVFDLPTPLTRPDRNGPLVTVVMTCFNAAETIELAARSVLAQTHGNLRLVIIDDLSTDGSRAAIERLADADTRVVPMYNRTNMGTYCSKNRALEAFRSDFYTFHDSDDWMHPQRVALHLEAMAEPGIAFSTSMWIRMDEMGRAVVRRAGGYLHENPTSTFFGADVLTRVGYFDSVRTGADSEYAWRVRQMLGRNTTIELRRPLAIGLHHAASLTQSGVAAFDEHRFSAVRLEYWEAWVRWHQDAASAADTERLYVPYPLEARPFEAPAAILPQPPA</sequence>
<dbReference type="PANTHER" id="PTHR22916:SF3">
    <property type="entry name" value="UDP-GLCNAC:BETAGAL BETA-1,3-N-ACETYLGLUCOSAMINYLTRANSFERASE-LIKE PROTEIN 1"/>
    <property type="match status" value="1"/>
</dbReference>
<evidence type="ECO:0000313" key="4">
    <source>
        <dbReference type="Proteomes" id="UP000032300"/>
    </source>
</evidence>
<dbReference type="SUPFAM" id="SSF53448">
    <property type="entry name" value="Nucleotide-diphospho-sugar transferases"/>
    <property type="match status" value="1"/>
</dbReference>